<dbReference type="PANTHER" id="PTHR43133">
    <property type="entry name" value="RNA POLYMERASE ECF-TYPE SIGMA FACTO"/>
    <property type="match status" value="1"/>
</dbReference>
<dbReference type="InterPro" id="IPR007627">
    <property type="entry name" value="RNA_pol_sigma70_r2"/>
</dbReference>
<dbReference type="InterPro" id="IPR013325">
    <property type="entry name" value="RNA_pol_sigma_r2"/>
</dbReference>
<dbReference type="GO" id="GO:0006352">
    <property type="term" value="P:DNA-templated transcription initiation"/>
    <property type="evidence" value="ECO:0007669"/>
    <property type="project" value="InterPro"/>
</dbReference>
<dbReference type="GO" id="GO:0003677">
    <property type="term" value="F:DNA binding"/>
    <property type="evidence" value="ECO:0007669"/>
    <property type="project" value="UniProtKB-KW"/>
</dbReference>
<keyword evidence="2" id="KW-0805">Transcription regulation</keyword>
<dbReference type="InterPro" id="IPR013324">
    <property type="entry name" value="RNA_pol_sigma_r3/r4-like"/>
</dbReference>
<keyword evidence="5" id="KW-0804">Transcription</keyword>
<accession>D0LU63</accession>
<dbReference type="AlphaFoldDB" id="D0LU63"/>
<keyword evidence="9" id="KW-1185">Reference proteome</keyword>
<dbReference type="NCBIfam" id="TIGR02937">
    <property type="entry name" value="sigma70-ECF"/>
    <property type="match status" value="1"/>
</dbReference>
<dbReference type="HOGENOM" id="CLU_047691_10_1_7"/>
<dbReference type="Gene3D" id="1.10.1740.10">
    <property type="match status" value="1"/>
</dbReference>
<dbReference type="CDD" id="cd06171">
    <property type="entry name" value="Sigma70_r4"/>
    <property type="match status" value="1"/>
</dbReference>
<evidence type="ECO:0000256" key="3">
    <source>
        <dbReference type="ARBA" id="ARBA00023082"/>
    </source>
</evidence>
<organism evidence="8 9">
    <name type="scientific">Haliangium ochraceum (strain DSM 14365 / JCM 11303 / SMP-2)</name>
    <dbReference type="NCBI Taxonomy" id="502025"/>
    <lineage>
        <taxon>Bacteria</taxon>
        <taxon>Pseudomonadati</taxon>
        <taxon>Myxococcota</taxon>
        <taxon>Polyangia</taxon>
        <taxon>Haliangiales</taxon>
        <taxon>Kofleriaceae</taxon>
        <taxon>Haliangium</taxon>
    </lineage>
</organism>
<feature type="domain" description="RNA polymerase sigma-70 region 2" evidence="6">
    <location>
        <begin position="22"/>
        <end position="89"/>
    </location>
</feature>
<protein>
    <submittedName>
        <fullName evidence="8">RNA polymerase, sigma-24 subunit, ECF subfamily</fullName>
    </submittedName>
</protein>
<comment type="similarity">
    <text evidence="1">Belongs to the sigma-70 factor family. ECF subfamily.</text>
</comment>
<dbReference type="Gene3D" id="1.10.10.10">
    <property type="entry name" value="Winged helix-like DNA-binding domain superfamily/Winged helix DNA-binding domain"/>
    <property type="match status" value="1"/>
</dbReference>
<dbReference type="SUPFAM" id="SSF88946">
    <property type="entry name" value="Sigma2 domain of RNA polymerase sigma factors"/>
    <property type="match status" value="1"/>
</dbReference>
<dbReference type="EMBL" id="CP001804">
    <property type="protein sequence ID" value="ACY17427.1"/>
    <property type="molecule type" value="Genomic_DNA"/>
</dbReference>
<evidence type="ECO:0000256" key="1">
    <source>
        <dbReference type="ARBA" id="ARBA00010641"/>
    </source>
</evidence>
<dbReference type="GO" id="GO:0016987">
    <property type="term" value="F:sigma factor activity"/>
    <property type="evidence" value="ECO:0007669"/>
    <property type="project" value="UniProtKB-KW"/>
</dbReference>
<dbReference type="InterPro" id="IPR013249">
    <property type="entry name" value="RNA_pol_sigma70_r4_t2"/>
</dbReference>
<dbReference type="KEGG" id="hoh:Hoch_4938"/>
<dbReference type="PANTHER" id="PTHR43133:SF8">
    <property type="entry name" value="RNA POLYMERASE SIGMA FACTOR HI_1459-RELATED"/>
    <property type="match status" value="1"/>
</dbReference>
<gene>
    <name evidence="8" type="ordered locus">Hoch_4938</name>
</gene>
<dbReference type="SUPFAM" id="SSF88659">
    <property type="entry name" value="Sigma3 and sigma4 domains of RNA polymerase sigma factors"/>
    <property type="match status" value="1"/>
</dbReference>
<dbReference type="eggNOG" id="COG1595">
    <property type="taxonomic scope" value="Bacteria"/>
</dbReference>
<proteinExistence type="inferred from homology"/>
<evidence type="ECO:0000256" key="5">
    <source>
        <dbReference type="ARBA" id="ARBA00023163"/>
    </source>
</evidence>
<dbReference type="RefSeq" id="WP_012830019.1">
    <property type="nucleotide sequence ID" value="NC_013440.1"/>
</dbReference>
<evidence type="ECO:0000259" key="7">
    <source>
        <dbReference type="Pfam" id="PF08281"/>
    </source>
</evidence>
<dbReference type="Pfam" id="PF04542">
    <property type="entry name" value="Sigma70_r2"/>
    <property type="match status" value="1"/>
</dbReference>
<dbReference type="Pfam" id="PF08281">
    <property type="entry name" value="Sigma70_r4_2"/>
    <property type="match status" value="1"/>
</dbReference>
<dbReference type="Proteomes" id="UP000001880">
    <property type="component" value="Chromosome"/>
</dbReference>
<evidence type="ECO:0000259" key="6">
    <source>
        <dbReference type="Pfam" id="PF04542"/>
    </source>
</evidence>
<reference evidence="8 9" key="1">
    <citation type="journal article" date="2010" name="Stand. Genomic Sci.">
        <title>Complete genome sequence of Haliangium ochraceum type strain (SMP-2).</title>
        <authorList>
            <consortium name="US DOE Joint Genome Institute (JGI-PGF)"/>
            <person name="Ivanova N."/>
            <person name="Daum C."/>
            <person name="Lang E."/>
            <person name="Abt B."/>
            <person name="Kopitz M."/>
            <person name="Saunders E."/>
            <person name="Lapidus A."/>
            <person name="Lucas S."/>
            <person name="Glavina Del Rio T."/>
            <person name="Nolan M."/>
            <person name="Tice H."/>
            <person name="Copeland A."/>
            <person name="Cheng J.F."/>
            <person name="Chen F."/>
            <person name="Bruce D."/>
            <person name="Goodwin L."/>
            <person name="Pitluck S."/>
            <person name="Mavromatis K."/>
            <person name="Pati A."/>
            <person name="Mikhailova N."/>
            <person name="Chen A."/>
            <person name="Palaniappan K."/>
            <person name="Land M."/>
            <person name="Hauser L."/>
            <person name="Chang Y.J."/>
            <person name="Jeffries C.D."/>
            <person name="Detter J.C."/>
            <person name="Brettin T."/>
            <person name="Rohde M."/>
            <person name="Goker M."/>
            <person name="Bristow J."/>
            <person name="Markowitz V."/>
            <person name="Eisen J.A."/>
            <person name="Hugenholtz P."/>
            <person name="Kyrpides N.C."/>
            <person name="Klenk H.P."/>
        </authorList>
    </citation>
    <scope>NUCLEOTIDE SEQUENCE [LARGE SCALE GENOMIC DNA]</scope>
    <source>
        <strain evidence="9">DSM 14365 / CIP 107738 / JCM 11303 / AJ 13395 / SMP-2</strain>
    </source>
</reference>
<dbReference type="InterPro" id="IPR036388">
    <property type="entry name" value="WH-like_DNA-bd_sf"/>
</dbReference>
<evidence type="ECO:0000256" key="2">
    <source>
        <dbReference type="ARBA" id="ARBA00023015"/>
    </source>
</evidence>
<evidence type="ECO:0000313" key="8">
    <source>
        <dbReference type="EMBL" id="ACY17427.1"/>
    </source>
</evidence>
<keyword evidence="4" id="KW-0238">DNA-binding</keyword>
<dbReference type="InterPro" id="IPR014284">
    <property type="entry name" value="RNA_pol_sigma-70_dom"/>
</dbReference>
<dbReference type="STRING" id="502025.Hoch_4938"/>
<feature type="domain" description="RNA polymerase sigma factor 70 region 4 type 2" evidence="7">
    <location>
        <begin position="129"/>
        <end position="179"/>
    </location>
</feature>
<dbReference type="OrthoDB" id="5511424at2"/>
<dbReference type="InterPro" id="IPR039425">
    <property type="entry name" value="RNA_pol_sigma-70-like"/>
</dbReference>
<sequence length="191" mass="20819">MEEERELMGRYCDGDAAAFRALYQLVAPRILSYLLRMARERALAEDLLQLTFLKVHRARGSYVRDANPMPWFYSIAHRTFLDEARKRQRAKVQLSSSGHDVPEQAAHITGRAADQVEEPGADAEMAKAALAALDNLPEKQREAVVLTKLSGKSIAEAAAITGTTPGAMKVRAHRGYVALRKALGSGGGASS</sequence>
<name>D0LU63_HALO1</name>
<keyword evidence="3" id="KW-0731">Sigma factor</keyword>
<evidence type="ECO:0000313" key="9">
    <source>
        <dbReference type="Proteomes" id="UP000001880"/>
    </source>
</evidence>
<evidence type="ECO:0000256" key="4">
    <source>
        <dbReference type="ARBA" id="ARBA00023125"/>
    </source>
</evidence>